<dbReference type="STRING" id="432608.A6V39_00560"/>
<dbReference type="EMBL" id="LWUJ01000010">
    <property type="protein sequence ID" value="OAL10542.1"/>
    <property type="molecule type" value="Genomic_DNA"/>
</dbReference>
<name>A0A1A9QD78_9MOLU</name>
<dbReference type="Proteomes" id="UP000077623">
    <property type="component" value="Unassembled WGS sequence"/>
</dbReference>
<protein>
    <submittedName>
        <fullName evidence="1">Uncharacterized protein</fullName>
    </submittedName>
</protein>
<accession>A0A1A9QD78</accession>
<evidence type="ECO:0000313" key="2">
    <source>
        <dbReference type="Proteomes" id="UP000077623"/>
    </source>
</evidence>
<comment type="caution">
    <text evidence="1">The sequence shown here is derived from an EMBL/GenBank/DDBJ whole genome shotgun (WGS) entry which is preliminary data.</text>
</comment>
<proteinExistence type="predicted"/>
<reference evidence="2" key="1">
    <citation type="submission" date="2016-04" db="EMBL/GenBank/DDBJ databases">
        <authorList>
            <person name="Quiroz-Castaneda R.E."/>
            <person name="Martinez-Ocampo F."/>
        </authorList>
    </citation>
    <scope>NUCLEOTIDE SEQUENCE [LARGE SCALE GENOMIC DNA]</scope>
    <source>
        <strain evidence="2">INIFAP01</strain>
    </source>
</reference>
<organism evidence="1 2">
    <name type="scientific">Candidatus Mycoplasma haematobovis</name>
    <dbReference type="NCBI Taxonomy" id="432608"/>
    <lineage>
        <taxon>Bacteria</taxon>
        <taxon>Bacillati</taxon>
        <taxon>Mycoplasmatota</taxon>
        <taxon>Mollicutes</taxon>
        <taxon>Mycoplasmataceae</taxon>
        <taxon>Mycoplasma</taxon>
    </lineage>
</organism>
<dbReference type="RefSeq" id="WP_187149776.1">
    <property type="nucleotide sequence ID" value="NZ_LWUJ01000010.1"/>
</dbReference>
<evidence type="ECO:0000313" key="1">
    <source>
        <dbReference type="EMBL" id="OAL10542.1"/>
    </source>
</evidence>
<gene>
    <name evidence="1" type="ORF">A6V39_00560</name>
</gene>
<keyword evidence="2" id="KW-1185">Reference proteome</keyword>
<sequence>MQSSLVATIALPHECKVELTLLIPLNKVSLNNASLTGPSALIIDSLLLLELKVTTVNAPAVVIVVKVADNPCLKQNPAALTDGGEL</sequence>
<dbReference type="AlphaFoldDB" id="A0A1A9QD78"/>